<gene>
    <name evidence="3" type="ORF">SteCoe_34997</name>
</gene>
<evidence type="ECO:0000313" key="3">
    <source>
        <dbReference type="EMBL" id="OMJ67762.1"/>
    </source>
</evidence>
<organism evidence="3 4">
    <name type="scientific">Stentor coeruleus</name>
    <dbReference type="NCBI Taxonomy" id="5963"/>
    <lineage>
        <taxon>Eukaryota</taxon>
        <taxon>Sar</taxon>
        <taxon>Alveolata</taxon>
        <taxon>Ciliophora</taxon>
        <taxon>Postciliodesmatophora</taxon>
        <taxon>Heterotrichea</taxon>
        <taxon>Heterotrichida</taxon>
        <taxon>Stentoridae</taxon>
        <taxon>Stentor</taxon>
    </lineage>
</organism>
<dbReference type="Proteomes" id="UP000187209">
    <property type="component" value="Unassembled WGS sequence"/>
</dbReference>
<proteinExistence type="predicted"/>
<reference evidence="3 4" key="1">
    <citation type="submission" date="2016-11" db="EMBL/GenBank/DDBJ databases">
        <title>The macronuclear genome of Stentor coeruleus: a giant cell with tiny introns.</title>
        <authorList>
            <person name="Slabodnick M."/>
            <person name="Ruby J.G."/>
            <person name="Reiff S.B."/>
            <person name="Swart E.C."/>
            <person name="Gosai S."/>
            <person name="Prabakaran S."/>
            <person name="Witkowska E."/>
            <person name="Larue G.E."/>
            <person name="Fisher S."/>
            <person name="Freeman R.M."/>
            <person name="Gunawardena J."/>
            <person name="Chu W."/>
            <person name="Stover N.A."/>
            <person name="Gregory B.D."/>
            <person name="Nowacki M."/>
            <person name="Derisi J."/>
            <person name="Roy S.W."/>
            <person name="Marshall W.F."/>
            <person name="Sood P."/>
        </authorList>
    </citation>
    <scope>NUCLEOTIDE SEQUENCE [LARGE SCALE GENOMIC DNA]</scope>
    <source>
        <strain evidence="3">WM001</strain>
    </source>
</reference>
<keyword evidence="4" id="KW-1185">Reference proteome</keyword>
<accession>A0A1R2ATF6</accession>
<feature type="compositionally biased region" description="Polar residues" evidence="2">
    <location>
        <begin position="38"/>
        <end position="50"/>
    </location>
</feature>
<evidence type="ECO:0000313" key="4">
    <source>
        <dbReference type="Proteomes" id="UP000187209"/>
    </source>
</evidence>
<feature type="coiled-coil region" evidence="1">
    <location>
        <begin position="99"/>
        <end position="222"/>
    </location>
</feature>
<evidence type="ECO:0000256" key="1">
    <source>
        <dbReference type="SAM" id="Coils"/>
    </source>
</evidence>
<comment type="caution">
    <text evidence="3">The sequence shown here is derived from an EMBL/GenBank/DDBJ whole genome shotgun (WGS) entry which is preliminary data.</text>
</comment>
<keyword evidence="1" id="KW-0175">Coiled coil</keyword>
<sequence length="345" mass="40124">MDLEDNLNLPNSWIPVRALRNAVDIKESLKKPHHRKTASSPSSSPNKNTISMEVKANSPTSNTIHFNSLHSRYNTSTLDISPNHQDLSDTLEKKYITNIARLNEEILIMSTQLKQANETIACLTQKLNESNSLHAIHLQSLHERHEQKIRRNKQDMDHLIREMNNKSPNMALENIILEKNLEIEVQKRKFQEKIDELTRRFEKKIEEKDKQNRNQLQSLKDQFLDVVIMLKERLFDEICMIQGQYKLEIDNVRGLLDALKDDKGLENYQGFCIENVNKKEKYDVGIRDEIDDDLQIIEELSATPGLYIKKSLRESGESDLDMSLKFLINQINLEHDASVLEIIRS</sequence>
<evidence type="ECO:0000256" key="2">
    <source>
        <dbReference type="SAM" id="MobiDB-lite"/>
    </source>
</evidence>
<protein>
    <submittedName>
        <fullName evidence="3">Uncharacterized protein</fullName>
    </submittedName>
</protein>
<dbReference type="AlphaFoldDB" id="A0A1R2ATF6"/>
<dbReference type="EMBL" id="MPUH01001440">
    <property type="protein sequence ID" value="OMJ67762.1"/>
    <property type="molecule type" value="Genomic_DNA"/>
</dbReference>
<name>A0A1R2ATF6_9CILI</name>
<feature type="region of interest" description="Disordered" evidence="2">
    <location>
        <begin position="27"/>
        <end position="50"/>
    </location>
</feature>